<dbReference type="InterPro" id="IPR050770">
    <property type="entry name" value="Intradiol_RC_Dioxygenase"/>
</dbReference>
<dbReference type="InterPro" id="IPR024756">
    <property type="entry name" value="PCDO_beta_N"/>
</dbReference>
<evidence type="ECO:0000259" key="4">
    <source>
        <dbReference type="PROSITE" id="PS00083"/>
    </source>
</evidence>
<name>A0A2W5M856_ANCNO</name>
<keyword evidence="3" id="KW-0560">Oxidoreductase</keyword>
<dbReference type="Pfam" id="PF00775">
    <property type="entry name" value="Dioxygenase_C"/>
    <property type="match status" value="1"/>
</dbReference>
<dbReference type="Proteomes" id="UP000249577">
    <property type="component" value="Unassembled WGS sequence"/>
</dbReference>
<reference evidence="5 6" key="1">
    <citation type="submission" date="2017-08" db="EMBL/GenBank/DDBJ databases">
        <title>Infants hospitalized years apart are colonized by the same room-sourced microbial strains.</title>
        <authorList>
            <person name="Brooks B."/>
            <person name="Olm M.R."/>
            <person name="Firek B.A."/>
            <person name="Baker R."/>
            <person name="Thomas B.C."/>
            <person name="Morowitz M.J."/>
            <person name="Banfield J.F."/>
        </authorList>
    </citation>
    <scope>NUCLEOTIDE SEQUENCE [LARGE SCALE GENOMIC DNA]</scope>
    <source>
        <strain evidence="5">S2_005_003_R2_43</strain>
    </source>
</reference>
<evidence type="ECO:0000256" key="2">
    <source>
        <dbReference type="ARBA" id="ARBA00022964"/>
    </source>
</evidence>
<gene>
    <name evidence="5" type="ORF">DI565_20385</name>
</gene>
<dbReference type="InterPro" id="IPR015889">
    <property type="entry name" value="Intradiol_dOase_core"/>
</dbReference>
<feature type="non-terminal residue" evidence="5">
    <location>
        <position position="152"/>
    </location>
</feature>
<dbReference type="PANTHER" id="PTHR33711:SF10">
    <property type="entry name" value="INTRADIOL RING-CLEAVAGE DIOXYGENASES DOMAIN-CONTAINING PROTEIN"/>
    <property type="match status" value="1"/>
</dbReference>
<dbReference type="PROSITE" id="PS00083">
    <property type="entry name" value="INTRADIOL_DIOXYGENAS"/>
    <property type="match status" value="1"/>
</dbReference>
<sequence length="152" mass="16653">MPDGHKQLLNRDSLRRAAAPEFMMRNRAIHPPAYTPTYKTSVARSPRMPLVSLQNSLSEVTGPVFGHGDIGELDNDLILNYAKTGEPIGERTIVHGRVVDENGRGVGGALVEFWQANAGGRYRHKNDTYLAPIDPNFGGCGRTVTDADGYYV</sequence>
<comment type="similarity">
    <text evidence="1">Belongs to the intradiol ring-cleavage dioxygenase family.</text>
</comment>
<dbReference type="Pfam" id="PF12391">
    <property type="entry name" value="PCDO_beta_N"/>
    <property type="match status" value="1"/>
</dbReference>
<feature type="domain" description="Intradiol ring-cleavage dioxygenases" evidence="4">
    <location>
        <begin position="94"/>
        <end position="122"/>
    </location>
</feature>
<dbReference type="Gene3D" id="2.60.130.10">
    <property type="entry name" value="Aromatic compound dioxygenase"/>
    <property type="match status" value="1"/>
</dbReference>
<dbReference type="GO" id="GO:0008199">
    <property type="term" value="F:ferric iron binding"/>
    <property type="evidence" value="ECO:0007669"/>
    <property type="project" value="InterPro"/>
</dbReference>
<dbReference type="EMBL" id="QFPN01000029">
    <property type="protein sequence ID" value="PZQ09600.1"/>
    <property type="molecule type" value="Genomic_DNA"/>
</dbReference>
<dbReference type="InterPro" id="IPR000627">
    <property type="entry name" value="Intradiol_dOase_C"/>
</dbReference>
<dbReference type="GO" id="GO:0016702">
    <property type="term" value="F:oxidoreductase activity, acting on single donors with incorporation of molecular oxygen, incorporation of two atoms of oxygen"/>
    <property type="evidence" value="ECO:0007669"/>
    <property type="project" value="InterPro"/>
</dbReference>
<protein>
    <submittedName>
        <fullName evidence="5">Protocatechuate 3,4-dioxygenase subunit beta</fullName>
    </submittedName>
</protein>
<evidence type="ECO:0000256" key="1">
    <source>
        <dbReference type="ARBA" id="ARBA00007825"/>
    </source>
</evidence>
<dbReference type="PANTHER" id="PTHR33711">
    <property type="entry name" value="DIOXYGENASE, PUTATIVE (AFU_ORTHOLOGUE AFUA_2G02910)-RELATED"/>
    <property type="match status" value="1"/>
</dbReference>
<proteinExistence type="inferred from homology"/>
<dbReference type="SUPFAM" id="SSF49482">
    <property type="entry name" value="Aromatic compound dioxygenase"/>
    <property type="match status" value="1"/>
</dbReference>
<keyword evidence="2 5" id="KW-0223">Dioxygenase</keyword>
<comment type="caution">
    <text evidence="5">The sequence shown here is derived from an EMBL/GenBank/DDBJ whole genome shotgun (WGS) entry which is preliminary data.</text>
</comment>
<organism evidence="5 6">
    <name type="scientific">Ancylobacter novellus</name>
    <name type="common">Thiobacillus novellus</name>
    <dbReference type="NCBI Taxonomy" id="921"/>
    <lineage>
        <taxon>Bacteria</taxon>
        <taxon>Pseudomonadati</taxon>
        <taxon>Pseudomonadota</taxon>
        <taxon>Alphaproteobacteria</taxon>
        <taxon>Hyphomicrobiales</taxon>
        <taxon>Xanthobacteraceae</taxon>
        <taxon>Ancylobacter</taxon>
    </lineage>
</organism>
<dbReference type="AlphaFoldDB" id="A0A2W5M856"/>
<evidence type="ECO:0000313" key="6">
    <source>
        <dbReference type="Proteomes" id="UP000249577"/>
    </source>
</evidence>
<evidence type="ECO:0000256" key="3">
    <source>
        <dbReference type="ARBA" id="ARBA00023002"/>
    </source>
</evidence>
<evidence type="ECO:0000313" key="5">
    <source>
        <dbReference type="EMBL" id="PZQ09600.1"/>
    </source>
</evidence>
<accession>A0A2W5M856</accession>